<accession>A0ABS0PAU7</accession>
<evidence type="ECO:0000313" key="1">
    <source>
        <dbReference type="EMBL" id="MBH5390249.1"/>
    </source>
</evidence>
<reference evidence="1 2" key="1">
    <citation type="submission" date="2020-07" db="EMBL/GenBank/DDBJ databases">
        <title>Bradyrhizobium diversity isolated from nodules of indigenous legumes of Western Australia.</title>
        <authorList>
            <person name="Klepa M.S."/>
        </authorList>
    </citation>
    <scope>NUCLEOTIDE SEQUENCE [LARGE SCALE GENOMIC DNA]</scope>
    <source>
        <strain evidence="1 2">CNPSo 4019</strain>
    </source>
</reference>
<dbReference type="Proteomes" id="UP001194539">
    <property type="component" value="Unassembled WGS sequence"/>
</dbReference>
<dbReference type="InterPro" id="IPR009317">
    <property type="entry name" value="ChaB"/>
</dbReference>
<sequence>MPYRSNKDLPPGVRHHLPPHALDIYREAFNHSFASHAGDLRQEEIAHRTAWAAVKRSYVKLGDQWLPKRPDS</sequence>
<dbReference type="Gene3D" id="1.10.1740.70">
    <property type="entry name" value="ChaB"/>
    <property type="match status" value="1"/>
</dbReference>
<dbReference type="Pfam" id="PF06150">
    <property type="entry name" value="ChaB"/>
    <property type="match status" value="1"/>
</dbReference>
<evidence type="ECO:0000313" key="2">
    <source>
        <dbReference type="Proteomes" id="UP001194539"/>
    </source>
</evidence>
<gene>
    <name evidence="1" type="ORF">H1B27_28770</name>
</gene>
<protein>
    <submittedName>
        <fullName evidence="1">ChaB family protein</fullName>
    </submittedName>
</protein>
<dbReference type="EMBL" id="JACEGD010000030">
    <property type="protein sequence ID" value="MBH5390249.1"/>
    <property type="molecule type" value="Genomic_DNA"/>
</dbReference>
<dbReference type="InterPro" id="IPR037205">
    <property type="entry name" value="ChaB_sf"/>
</dbReference>
<dbReference type="SUPFAM" id="SSF140376">
    <property type="entry name" value="ChaB-like"/>
    <property type="match status" value="1"/>
</dbReference>
<dbReference type="RefSeq" id="WP_194389022.1">
    <property type="nucleotide sequence ID" value="NZ_JACEGD010000030.1"/>
</dbReference>
<name>A0ABS0PAU7_9BRAD</name>
<proteinExistence type="predicted"/>
<organism evidence="1 2">
    <name type="scientific">Bradyrhizobium diversitatis</name>
    <dbReference type="NCBI Taxonomy" id="2755406"/>
    <lineage>
        <taxon>Bacteria</taxon>
        <taxon>Pseudomonadati</taxon>
        <taxon>Pseudomonadota</taxon>
        <taxon>Alphaproteobacteria</taxon>
        <taxon>Hyphomicrobiales</taxon>
        <taxon>Nitrobacteraceae</taxon>
        <taxon>Bradyrhizobium</taxon>
    </lineage>
</organism>
<comment type="caution">
    <text evidence="1">The sequence shown here is derived from an EMBL/GenBank/DDBJ whole genome shotgun (WGS) entry which is preliminary data.</text>
</comment>
<keyword evidence="2" id="KW-1185">Reference proteome</keyword>